<dbReference type="AlphaFoldDB" id="A0A8J8NNW7"/>
<dbReference type="Gene3D" id="3.40.367.20">
    <property type="match status" value="1"/>
</dbReference>
<dbReference type="PANTHER" id="PTHR47363">
    <property type="entry name" value="GLUCOKINASE"/>
    <property type="match status" value="1"/>
</dbReference>
<reference evidence="4" key="1">
    <citation type="submission" date="2019-06" db="EMBL/GenBank/DDBJ databases">
        <authorList>
            <person name="Zheng W."/>
        </authorList>
    </citation>
    <scope>NUCLEOTIDE SEQUENCE</scope>
    <source>
        <strain evidence="4">QDHG01</strain>
    </source>
</reference>
<sequence length="439" mass="48795">MDPQTRGLLIGGVSSLTAVALGYLLTKGGKKDTPVKEEKWEAPTEDLLSVAGGKQQTYADETKSKHASMADFLLQKPSVILLGDVGGTNVRLVLRKVYLHDLDKPSEDIKDSKTDTQPWASFEVAVANFLKDFENKPELWPQAAVVGVAGPVDNNMVKLTNVPHWPMVDGLSLAQTFEIPDFILINDFAAAGYGVLTLRERDYERLTDVYPQESAVKIVIGPGTGLGQGLICKGRESKYYDIFPSEGGHVEFSVRSEEDWELVQFAKEFIEHSDNIENHRTPNNKINRVSIERLCAGPALPLIYDFFAKKYPELQRTLETSSGKTFEQLTGEMIVDHGIKKRDPLCLKVVEKFTEIFAVEVGNTALKTLPYGGIYLTGGVTAGITEYILHSNTFLENFYAKGRQEEKVRKMPIFIVKHEIQLGLNGAEECARRILASKL</sequence>
<evidence type="ECO:0000313" key="4">
    <source>
        <dbReference type="EMBL" id="TNV79147.1"/>
    </source>
</evidence>
<dbReference type="InterPro" id="IPR043129">
    <property type="entry name" value="ATPase_NBD"/>
</dbReference>
<dbReference type="Pfam" id="PF02685">
    <property type="entry name" value="Glucokinase"/>
    <property type="match status" value="1"/>
</dbReference>
<keyword evidence="5" id="KW-1185">Reference proteome</keyword>
<dbReference type="PANTHER" id="PTHR47363:SF1">
    <property type="entry name" value="GLUCOKINASE"/>
    <property type="match status" value="1"/>
</dbReference>
<dbReference type="GO" id="GO:0004340">
    <property type="term" value="F:glucokinase activity"/>
    <property type="evidence" value="ECO:0007669"/>
    <property type="project" value="InterPro"/>
</dbReference>
<dbReference type="GO" id="GO:0005536">
    <property type="term" value="F:D-glucose binding"/>
    <property type="evidence" value="ECO:0007669"/>
    <property type="project" value="InterPro"/>
</dbReference>
<dbReference type="EMBL" id="RRYP01009309">
    <property type="protein sequence ID" value="TNV79147.1"/>
    <property type="molecule type" value="Genomic_DNA"/>
</dbReference>
<dbReference type="GO" id="GO:0005524">
    <property type="term" value="F:ATP binding"/>
    <property type="evidence" value="ECO:0007669"/>
    <property type="project" value="InterPro"/>
</dbReference>
<evidence type="ECO:0008006" key="6">
    <source>
        <dbReference type="Google" id="ProtNLM"/>
    </source>
</evidence>
<feature type="transmembrane region" description="Helical" evidence="3">
    <location>
        <begin position="6"/>
        <end position="26"/>
    </location>
</feature>
<dbReference type="CDD" id="cd24008">
    <property type="entry name" value="ASKHA_NBD_GLK"/>
    <property type="match status" value="1"/>
</dbReference>
<evidence type="ECO:0000256" key="2">
    <source>
        <dbReference type="ARBA" id="ARBA00022777"/>
    </source>
</evidence>
<evidence type="ECO:0000313" key="5">
    <source>
        <dbReference type="Proteomes" id="UP000785679"/>
    </source>
</evidence>
<proteinExistence type="predicted"/>
<gene>
    <name evidence="4" type="ORF">FGO68_gene11367</name>
</gene>
<dbReference type="OrthoDB" id="10251652at2759"/>
<comment type="caution">
    <text evidence="4">The sequence shown here is derived from an EMBL/GenBank/DDBJ whole genome shotgun (WGS) entry which is preliminary data.</text>
</comment>
<evidence type="ECO:0000256" key="3">
    <source>
        <dbReference type="SAM" id="Phobius"/>
    </source>
</evidence>
<evidence type="ECO:0000256" key="1">
    <source>
        <dbReference type="ARBA" id="ARBA00022679"/>
    </source>
</evidence>
<protein>
    <recommendedName>
        <fullName evidence="6">Glucokinase</fullName>
    </recommendedName>
</protein>
<dbReference type="Gene3D" id="3.30.420.40">
    <property type="match status" value="1"/>
</dbReference>
<accession>A0A8J8NNW7</accession>
<keyword evidence="2" id="KW-0418">Kinase</keyword>
<dbReference type="SUPFAM" id="SSF53067">
    <property type="entry name" value="Actin-like ATPase domain"/>
    <property type="match status" value="1"/>
</dbReference>
<dbReference type="InterPro" id="IPR003836">
    <property type="entry name" value="Glucokinase"/>
</dbReference>
<keyword evidence="1" id="KW-0808">Transferase</keyword>
<dbReference type="Proteomes" id="UP000785679">
    <property type="component" value="Unassembled WGS sequence"/>
</dbReference>
<organism evidence="4 5">
    <name type="scientific">Halteria grandinella</name>
    <dbReference type="NCBI Taxonomy" id="5974"/>
    <lineage>
        <taxon>Eukaryota</taxon>
        <taxon>Sar</taxon>
        <taxon>Alveolata</taxon>
        <taxon>Ciliophora</taxon>
        <taxon>Intramacronucleata</taxon>
        <taxon>Spirotrichea</taxon>
        <taxon>Stichotrichia</taxon>
        <taxon>Sporadotrichida</taxon>
        <taxon>Halteriidae</taxon>
        <taxon>Halteria</taxon>
    </lineage>
</organism>
<dbReference type="GO" id="GO:0006096">
    <property type="term" value="P:glycolytic process"/>
    <property type="evidence" value="ECO:0007669"/>
    <property type="project" value="InterPro"/>
</dbReference>
<keyword evidence="3" id="KW-1133">Transmembrane helix</keyword>
<keyword evidence="3" id="KW-0472">Membrane</keyword>
<name>A0A8J8NNW7_HALGN</name>
<keyword evidence="3" id="KW-0812">Transmembrane</keyword>